<keyword evidence="1" id="KW-1133">Transmembrane helix</keyword>
<sequence>MFKHFVSLQWKSFFRSSNFGKSLALKLLMGFLGVYMMVTFAGLGVGLFFILKKAFPDSDPMLIVCGYLLYWVLIELFFRYFMQKLPVMDIKPLLLYPIKKSKIAHYILVKSGLSGYNFLSLFIAVPFSIVLITQGYPVSNVLGWLVAIVCIVLTINYTNFIINKSDKVFLFLGVLILALYSLEYFSVFPVKEYAGQLFYSLYQNPILALLPFVLAIGTYYVNYNFLRKKLYLDASLKKKAIKVETSDLTWTKRFGSIAPFLQLDLKLIWRNKRTKMQVFISLAMILYGLFFYSMDTYGDTSTIYLFVGIFMTGIFLSNFGQFIPAWDSEYYGMMMSQNIPLRKYLESKAGLISVSIVVMFLLSIPYVYFGWKALAINFACALYNLGVNVPVILFFGSFNKKRIDLTKSAVGNMQGTSATQFLVLLPLMVVPSVLYFVLKTFVSFEVALITLSVMGIVGFVFRKTLLDKVTEAYRKRKYTMLAGFKEQNN</sequence>
<name>A0A316E7T5_9FLAO</name>
<feature type="transmembrane region" description="Helical" evidence="1">
    <location>
        <begin position="276"/>
        <end position="292"/>
    </location>
</feature>
<proteinExistence type="predicted"/>
<dbReference type="EMBL" id="QGGQ01000001">
    <property type="protein sequence ID" value="PWK25449.1"/>
    <property type="molecule type" value="Genomic_DNA"/>
</dbReference>
<feature type="transmembrane region" description="Helical" evidence="1">
    <location>
        <begin position="347"/>
        <end position="368"/>
    </location>
</feature>
<evidence type="ECO:0008006" key="6">
    <source>
        <dbReference type="Google" id="ProtNLM"/>
    </source>
</evidence>
<feature type="transmembrane region" description="Helical" evidence="1">
    <location>
        <begin position="304"/>
        <end position="326"/>
    </location>
</feature>
<evidence type="ECO:0000313" key="5">
    <source>
        <dbReference type="Proteomes" id="UP000651837"/>
    </source>
</evidence>
<dbReference type="EMBL" id="JACWLN010000002">
    <property type="protein sequence ID" value="MBD1259992.1"/>
    <property type="molecule type" value="Genomic_DNA"/>
</dbReference>
<evidence type="ECO:0000313" key="4">
    <source>
        <dbReference type="Proteomes" id="UP000245667"/>
    </source>
</evidence>
<feature type="transmembrane region" description="Helical" evidence="1">
    <location>
        <begin position="169"/>
        <end position="190"/>
    </location>
</feature>
<protein>
    <recommendedName>
        <fullName evidence="6">ABC-2 type transport system permease protein</fullName>
    </recommendedName>
</protein>
<feature type="transmembrane region" description="Helical" evidence="1">
    <location>
        <begin position="141"/>
        <end position="162"/>
    </location>
</feature>
<keyword evidence="1" id="KW-0472">Membrane</keyword>
<evidence type="ECO:0000313" key="3">
    <source>
        <dbReference type="EMBL" id="PWK25449.1"/>
    </source>
</evidence>
<feature type="transmembrane region" description="Helical" evidence="1">
    <location>
        <begin position="61"/>
        <end position="82"/>
    </location>
</feature>
<organism evidence="3 4">
    <name type="scientific">Maribacter polysiphoniae</name>
    <dbReference type="NCBI Taxonomy" id="429344"/>
    <lineage>
        <taxon>Bacteria</taxon>
        <taxon>Pseudomonadati</taxon>
        <taxon>Bacteroidota</taxon>
        <taxon>Flavobacteriia</taxon>
        <taxon>Flavobacteriales</taxon>
        <taxon>Flavobacteriaceae</taxon>
        <taxon>Maribacter</taxon>
    </lineage>
</organism>
<dbReference type="RefSeq" id="WP_109648399.1">
    <property type="nucleotide sequence ID" value="NZ_JACWLN010000002.1"/>
</dbReference>
<dbReference type="InterPro" id="IPR043742">
    <property type="entry name" value="DUF5687"/>
</dbReference>
<feature type="transmembrane region" description="Helical" evidence="1">
    <location>
        <begin position="444"/>
        <end position="461"/>
    </location>
</feature>
<evidence type="ECO:0000313" key="2">
    <source>
        <dbReference type="EMBL" id="MBD1259992.1"/>
    </source>
</evidence>
<dbReference type="AlphaFoldDB" id="A0A316E7T5"/>
<feature type="transmembrane region" description="Helical" evidence="1">
    <location>
        <begin position="103"/>
        <end position="129"/>
    </location>
</feature>
<feature type="transmembrane region" description="Helical" evidence="1">
    <location>
        <begin position="23"/>
        <end position="49"/>
    </location>
</feature>
<dbReference type="Proteomes" id="UP000651837">
    <property type="component" value="Unassembled WGS sequence"/>
</dbReference>
<feature type="transmembrane region" description="Helical" evidence="1">
    <location>
        <begin position="202"/>
        <end position="221"/>
    </location>
</feature>
<gene>
    <name evidence="2" type="ORF">HZY62_05285</name>
    <name evidence="3" type="ORF">LX92_00188</name>
</gene>
<feature type="transmembrane region" description="Helical" evidence="1">
    <location>
        <begin position="419"/>
        <end position="438"/>
    </location>
</feature>
<dbReference type="OrthoDB" id="1014144at2"/>
<feature type="transmembrane region" description="Helical" evidence="1">
    <location>
        <begin position="374"/>
        <end position="398"/>
    </location>
</feature>
<accession>A0A316E7T5</accession>
<comment type="caution">
    <text evidence="3">The sequence shown here is derived from an EMBL/GenBank/DDBJ whole genome shotgun (WGS) entry which is preliminary data.</text>
</comment>
<reference evidence="2 5" key="2">
    <citation type="submission" date="2020-07" db="EMBL/GenBank/DDBJ databases">
        <title>The draft genome sequence of Maribacter polysiphoniae KCTC 22021.</title>
        <authorList>
            <person name="Mu L."/>
        </authorList>
    </citation>
    <scope>NUCLEOTIDE SEQUENCE [LARGE SCALE GENOMIC DNA]</scope>
    <source>
        <strain evidence="2 5">KCTC 22021</strain>
    </source>
</reference>
<reference evidence="3 4" key="1">
    <citation type="submission" date="2018-05" db="EMBL/GenBank/DDBJ databases">
        <title>Genomic Encyclopedia of Archaeal and Bacterial Type Strains, Phase II (KMG-II): from individual species to whole genera.</title>
        <authorList>
            <person name="Goeker M."/>
        </authorList>
    </citation>
    <scope>NUCLEOTIDE SEQUENCE [LARGE SCALE GENOMIC DNA]</scope>
    <source>
        <strain evidence="3 4">DSM 23514</strain>
    </source>
</reference>
<dbReference type="Pfam" id="PF18940">
    <property type="entry name" value="DUF5687"/>
    <property type="match status" value="1"/>
</dbReference>
<evidence type="ECO:0000256" key="1">
    <source>
        <dbReference type="SAM" id="Phobius"/>
    </source>
</evidence>
<dbReference type="Proteomes" id="UP000245667">
    <property type="component" value="Unassembled WGS sequence"/>
</dbReference>
<keyword evidence="1" id="KW-0812">Transmembrane</keyword>
<keyword evidence="5" id="KW-1185">Reference proteome</keyword>